<dbReference type="InterPro" id="IPR036291">
    <property type="entry name" value="NAD(P)-bd_dom_sf"/>
</dbReference>
<keyword evidence="2" id="KW-0560">Oxidoreductase</keyword>
<dbReference type="SUPFAM" id="SSF51735">
    <property type="entry name" value="NAD(P)-binding Rossmann-fold domains"/>
    <property type="match status" value="1"/>
</dbReference>
<evidence type="ECO:0000256" key="1">
    <source>
        <dbReference type="ARBA" id="ARBA00006484"/>
    </source>
</evidence>
<dbReference type="GO" id="GO:0004316">
    <property type="term" value="F:3-oxoacyl-[acyl-carrier-protein] reductase (NADPH) activity"/>
    <property type="evidence" value="ECO:0007669"/>
    <property type="project" value="UniProtKB-EC"/>
</dbReference>
<dbReference type="InterPro" id="IPR020904">
    <property type="entry name" value="Sc_DH/Rdtase_CS"/>
</dbReference>
<sequence>MRFSDQTAIVTAAASGICRAAALRLGAEGARVACVDVSPAVQETADAIIAAGGQATAVVLDVSDEAAVARVMAQIEAENGPTDILVNGVGRSSAVKGGGDFCDSDPANWREVIDISLISAMLTCRQIVPGMKTRGFGRVVNLGSVAFLMPTPSFCDYAAAKAGVVGFTRVLAIEVAKHGVTVNTVSPGPIRTPATAKHPPETTARVLSTIPMGRYGEPEDVAAAILFLASKDATFITAQNLVVGGGRGIV</sequence>
<dbReference type="PANTHER" id="PTHR42879">
    <property type="entry name" value="3-OXOACYL-(ACYL-CARRIER-PROTEIN) REDUCTASE"/>
    <property type="match status" value="1"/>
</dbReference>
<dbReference type="Pfam" id="PF13561">
    <property type="entry name" value="adh_short_C2"/>
    <property type="match status" value="1"/>
</dbReference>
<protein>
    <submittedName>
        <fullName evidence="2">3-oxoacyl-[acyl-carrier-protein] reductase FabG</fullName>
        <ecNumber evidence="2">1.1.1.100</ecNumber>
    </submittedName>
</protein>
<evidence type="ECO:0000313" key="2">
    <source>
        <dbReference type="EMBL" id="SLN28224.1"/>
    </source>
</evidence>
<accession>A0A1Y5S247</accession>
<evidence type="ECO:0000313" key="3">
    <source>
        <dbReference type="Proteomes" id="UP000193862"/>
    </source>
</evidence>
<name>A0A1Y5S247_9RHOB</name>
<dbReference type="CDD" id="cd05233">
    <property type="entry name" value="SDR_c"/>
    <property type="match status" value="1"/>
</dbReference>
<dbReference type="OrthoDB" id="9780084at2"/>
<dbReference type="PANTHER" id="PTHR42879:SF2">
    <property type="entry name" value="3-OXOACYL-[ACYL-CARRIER-PROTEIN] REDUCTASE FABG"/>
    <property type="match status" value="1"/>
</dbReference>
<dbReference type="EMBL" id="FWFS01000002">
    <property type="protein sequence ID" value="SLN28224.1"/>
    <property type="molecule type" value="Genomic_DNA"/>
</dbReference>
<dbReference type="GO" id="GO:0032787">
    <property type="term" value="P:monocarboxylic acid metabolic process"/>
    <property type="evidence" value="ECO:0007669"/>
    <property type="project" value="UniProtKB-ARBA"/>
</dbReference>
<dbReference type="AlphaFoldDB" id="A0A1Y5S247"/>
<comment type="similarity">
    <text evidence="1">Belongs to the short-chain dehydrogenases/reductases (SDR) family.</text>
</comment>
<gene>
    <name evidence="2" type="primary">fabG_2</name>
    <name evidence="2" type="ORF">AQS8620_00884</name>
</gene>
<dbReference type="Gene3D" id="3.40.50.720">
    <property type="entry name" value="NAD(P)-binding Rossmann-like Domain"/>
    <property type="match status" value="1"/>
</dbReference>
<dbReference type="RefSeq" id="WP_085835618.1">
    <property type="nucleotide sequence ID" value="NZ_FWFS01000002.1"/>
</dbReference>
<dbReference type="EC" id="1.1.1.100" evidence="2"/>
<organism evidence="2 3">
    <name type="scientific">Aquimixticola soesokkakensis</name>
    <dbReference type="NCBI Taxonomy" id="1519096"/>
    <lineage>
        <taxon>Bacteria</taxon>
        <taxon>Pseudomonadati</taxon>
        <taxon>Pseudomonadota</taxon>
        <taxon>Alphaproteobacteria</taxon>
        <taxon>Rhodobacterales</taxon>
        <taxon>Paracoccaceae</taxon>
        <taxon>Aquimixticola</taxon>
    </lineage>
</organism>
<dbReference type="PRINTS" id="PR00081">
    <property type="entry name" value="GDHRDH"/>
</dbReference>
<reference evidence="2 3" key="1">
    <citation type="submission" date="2017-03" db="EMBL/GenBank/DDBJ databases">
        <authorList>
            <person name="Afonso C.L."/>
            <person name="Miller P.J."/>
            <person name="Scott M.A."/>
            <person name="Spackman E."/>
            <person name="Goraichik I."/>
            <person name="Dimitrov K.M."/>
            <person name="Suarez D.L."/>
            <person name="Swayne D.E."/>
        </authorList>
    </citation>
    <scope>NUCLEOTIDE SEQUENCE [LARGE SCALE GENOMIC DNA]</scope>
    <source>
        <strain evidence="2 3">CECT 8620</strain>
    </source>
</reference>
<dbReference type="InterPro" id="IPR050259">
    <property type="entry name" value="SDR"/>
</dbReference>
<dbReference type="FunFam" id="3.40.50.720:FF:000084">
    <property type="entry name" value="Short-chain dehydrogenase reductase"/>
    <property type="match status" value="1"/>
</dbReference>
<dbReference type="InterPro" id="IPR002347">
    <property type="entry name" value="SDR_fam"/>
</dbReference>
<dbReference type="Proteomes" id="UP000193862">
    <property type="component" value="Unassembled WGS sequence"/>
</dbReference>
<proteinExistence type="inferred from homology"/>
<dbReference type="PROSITE" id="PS00061">
    <property type="entry name" value="ADH_SHORT"/>
    <property type="match status" value="1"/>
</dbReference>
<dbReference type="PRINTS" id="PR00080">
    <property type="entry name" value="SDRFAMILY"/>
</dbReference>
<keyword evidence="3" id="KW-1185">Reference proteome</keyword>